<reference evidence="1" key="1">
    <citation type="journal article" date="2020" name="Mol. Plant Microbe Interact.">
        <title>Genome Sequence of the Biocontrol Agent Coniothyrium minitans strain Conio (IMI 134523).</title>
        <authorList>
            <person name="Patel D."/>
            <person name="Shittu T.A."/>
            <person name="Baroncelli R."/>
            <person name="Muthumeenakshi S."/>
            <person name="Osborne T.H."/>
            <person name="Janganan T.K."/>
            <person name="Sreenivasaprasad S."/>
        </authorList>
    </citation>
    <scope>NUCLEOTIDE SEQUENCE</scope>
    <source>
        <strain evidence="1">Conio</strain>
    </source>
</reference>
<comment type="caution">
    <text evidence="1">The sequence shown here is derived from an EMBL/GenBank/DDBJ whole genome shotgun (WGS) entry which is preliminary data.</text>
</comment>
<name>A0A9P6G6N2_9PLEO</name>
<accession>A0A9P6G6N2</accession>
<organism evidence="1 2">
    <name type="scientific">Paraphaeosphaeria minitans</name>
    <dbReference type="NCBI Taxonomy" id="565426"/>
    <lineage>
        <taxon>Eukaryota</taxon>
        <taxon>Fungi</taxon>
        <taxon>Dikarya</taxon>
        <taxon>Ascomycota</taxon>
        <taxon>Pezizomycotina</taxon>
        <taxon>Dothideomycetes</taxon>
        <taxon>Pleosporomycetidae</taxon>
        <taxon>Pleosporales</taxon>
        <taxon>Massarineae</taxon>
        <taxon>Didymosphaeriaceae</taxon>
        <taxon>Paraphaeosphaeria</taxon>
    </lineage>
</organism>
<dbReference type="EMBL" id="WJXW01000016">
    <property type="protein sequence ID" value="KAF9729508.1"/>
    <property type="molecule type" value="Genomic_DNA"/>
</dbReference>
<evidence type="ECO:0008006" key="3">
    <source>
        <dbReference type="Google" id="ProtNLM"/>
    </source>
</evidence>
<protein>
    <recommendedName>
        <fullName evidence="3">F-box domain-containing protein</fullName>
    </recommendedName>
</protein>
<sequence length="436" mass="49890">MGITAWKRGMTVRQGPPTPFSRPTTARKLTFFDLPLEIRNQIYEYCILASELQIVSKARTSAKPFGDVAFLPRPAANPDETSFAEYWQQMPIDDSPIQQQSSWRIEPMEIYRKFVINHTGNPDIGPTMPSKRPRGGFRAFEASYVKADQVQSLAINLFLANKRICREASLFFYEKNHFAFDTRWEDVHLAPLAFLWDHPGAYMWMRSLHIAMPDPPAFINHGRMPGAGHALPSNGRWKDLVTQIRKLKLRHFGLTISVDVTDRFTRSKLDSPFAAAYTTQWFKVLLTINGLQSMRLIFDANFQFTNPDPAFVDETWPSDIPALMSLAQELKDNWLSGKGSYQDAQLRLYNASTAAGATGERLEFVSWVKSENPDVWIFPLEQLPPSLSQQEPIWYVRHDLTDRYQRELYTRPGFDRLSIPALGEGGKASDVVLRRP</sequence>
<dbReference type="OrthoDB" id="3756818at2759"/>
<keyword evidence="2" id="KW-1185">Reference proteome</keyword>
<dbReference type="Proteomes" id="UP000756921">
    <property type="component" value="Unassembled WGS sequence"/>
</dbReference>
<dbReference type="AlphaFoldDB" id="A0A9P6G6N2"/>
<gene>
    <name evidence="1" type="ORF">PMIN01_12372</name>
</gene>
<evidence type="ECO:0000313" key="1">
    <source>
        <dbReference type="EMBL" id="KAF9729508.1"/>
    </source>
</evidence>
<dbReference type="PANTHER" id="PTHR38790">
    <property type="entry name" value="2EXR DOMAIN-CONTAINING PROTEIN-RELATED"/>
    <property type="match status" value="1"/>
</dbReference>
<evidence type="ECO:0000313" key="2">
    <source>
        <dbReference type="Proteomes" id="UP000756921"/>
    </source>
</evidence>
<proteinExistence type="predicted"/>